<evidence type="ECO:0000256" key="3">
    <source>
        <dbReference type="ARBA" id="ARBA00022679"/>
    </source>
</evidence>
<dbReference type="InterPro" id="IPR043502">
    <property type="entry name" value="DNA/RNA_pol_sf"/>
</dbReference>
<evidence type="ECO:0000256" key="1">
    <source>
        <dbReference type="ARBA" id="ARBA00010879"/>
    </source>
</evidence>
<evidence type="ECO:0000256" key="2">
    <source>
        <dbReference type="ARBA" id="ARBA00012180"/>
    </source>
</evidence>
<dbReference type="CDD" id="cd01647">
    <property type="entry name" value="RT_LTR"/>
    <property type="match status" value="1"/>
</dbReference>
<dbReference type="PANTHER" id="PTHR37984">
    <property type="entry name" value="PROTEIN CBG26694"/>
    <property type="match status" value="1"/>
</dbReference>
<dbReference type="Pfam" id="PF00078">
    <property type="entry name" value="RVT_1"/>
    <property type="match status" value="1"/>
</dbReference>
<evidence type="ECO:0000259" key="10">
    <source>
        <dbReference type="Pfam" id="PF00078"/>
    </source>
</evidence>
<dbReference type="InterPro" id="IPR043128">
    <property type="entry name" value="Rev_trsase/Diguanyl_cyclase"/>
</dbReference>
<dbReference type="PANTHER" id="PTHR37984:SF7">
    <property type="entry name" value="INTEGRASE CATALYTIC DOMAIN-CONTAINING PROTEIN"/>
    <property type="match status" value="1"/>
</dbReference>
<dbReference type="CDD" id="cd09274">
    <property type="entry name" value="RNase_HI_RT_Ty3"/>
    <property type="match status" value="1"/>
</dbReference>
<keyword evidence="14" id="KW-1185">Reference proteome</keyword>
<dbReference type="InterPro" id="IPR000477">
    <property type="entry name" value="RT_dom"/>
</dbReference>
<evidence type="ECO:0000313" key="13">
    <source>
        <dbReference type="EMBL" id="KAJ8333874.1"/>
    </source>
</evidence>
<organism evidence="13 14">
    <name type="scientific">Synaphobranchus kaupii</name>
    <name type="common">Kaup's arrowtooth eel</name>
    <dbReference type="NCBI Taxonomy" id="118154"/>
    <lineage>
        <taxon>Eukaryota</taxon>
        <taxon>Metazoa</taxon>
        <taxon>Chordata</taxon>
        <taxon>Craniata</taxon>
        <taxon>Vertebrata</taxon>
        <taxon>Euteleostomi</taxon>
        <taxon>Actinopterygii</taxon>
        <taxon>Neopterygii</taxon>
        <taxon>Teleostei</taxon>
        <taxon>Anguilliformes</taxon>
        <taxon>Synaphobranchidae</taxon>
        <taxon>Synaphobranchus</taxon>
    </lineage>
</organism>
<evidence type="ECO:0000256" key="6">
    <source>
        <dbReference type="ARBA" id="ARBA00022759"/>
    </source>
</evidence>
<gene>
    <name evidence="13" type="ORF">SKAU_G00411930</name>
</gene>
<dbReference type="OrthoDB" id="5982143at2759"/>
<accession>A0A9Q1E7X3</accession>
<feature type="domain" description="Reverse transcriptase RNase H-like" evidence="11">
    <location>
        <begin position="391"/>
        <end position="492"/>
    </location>
</feature>
<keyword evidence="7" id="KW-0378">Hydrolase</keyword>
<evidence type="ECO:0000256" key="5">
    <source>
        <dbReference type="ARBA" id="ARBA00022722"/>
    </source>
</evidence>
<dbReference type="FunFam" id="3.10.20.370:FF:000001">
    <property type="entry name" value="Retrovirus-related Pol polyprotein from transposon 17.6-like protein"/>
    <property type="match status" value="1"/>
</dbReference>
<evidence type="ECO:0000256" key="4">
    <source>
        <dbReference type="ARBA" id="ARBA00022695"/>
    </source>
</evidence>
<reference evidence="13" key="1">
    <citation type="journal article" date="2023" name="Science">
        <title>Genome structures resolve the early diversification of teleost fishes.</title>
        <authorList>
            <person name="Parey E."/>
            <person name="Louis A."/>
            <person name="Montfort J."/>
            <person name="Bouchez O."/>
            <person name="Roques C."/>
            <person name="Iampietro C."/>
            <person name="Lluch J."/>
            <person name="Castinel A."/>
            <person name="Donnadieu C."/>
            <person name="Desvignes T."/>
            <person name="Floi Bucao C."/>
            <person name="Jouanno E."/>
            <person name="Wen M."/>
            <person name="Mejri S."/>
            <person name="Dirks R."/>
            <person name="Jansen H."/>
            <person name="Henkel C."/>
            <person name="Chen W.J."/>
            <person name="Zahm M."/>
            <person name="Cabau C."/>
            <person name="Klopp C."/>
            <person name="Thompson A.W."/>
            <person name="Robinson-Rechavi M."/>
            <person name="Braasch I."/>
            <person name="Lecointre G."/>
            <person name="Bobe J."/>
            <person name="Postlethwait J.H."/>
            <person name="Berthelot C."/>
            <person name="Roest Crollius H."/>
            <person name="Guiguen Y."/>
        </authorList>
    </citation>
    <scope>NUCLEOTIDE SEQUENCE</scope>
    <source>
        <strain evidence="13">WJC10195</strain>
    </source>
</reference>
<keyword evidence="4" id="KW-0548">Nucleotidyltransferase</keyword>
<dbReference type="GO" id="GO:0004523">
    <property type="term" value="F:RNA-DNA hybrid ribonuclease activity"/>
    <property type="evidence" value="ECO:0007669"/>
    <property type="project" value="UniProtKB-EC"/>
</dbReference>
<keyword evidence="8" id="KW-0695">RNA-directed DNA polymerase</keyword>
<dbReference type="InterPro" id="IPR041588">
    <property type="entry name" value="Integrase_H2C2"/>
</dbReference>
<dbReference type="EMBL" id="JAINUF010000022">
    <property type="protein sequence ID" value="KAJ8333874.1"/>
    <property type="molecule type" value="Genomic_DNA"/>
</dbReference>
<comment type="caution">
    <text evidence="13">The sequence shown here is derived from an EMBL/GenBank/DDBJ whole genome shotgun (WGS) entry which is preliminary data.</text>
</comment>
<dbReference type="InterPro" id="IPR050951">
    <property type="entry name" value="Retrovirus_Pol_polyprotein"/>
</dbReference>
<evidence type="ECO:0000256" key="9">
    <source>
        <dbReference type="ARBA" id="ARBA00039658"/>
    </source>
</evidence>
<dbReference type="Gene3D" id="3.30.70.270">
    <property type="match status" value="1"/>
</dbReference>
<dbReference type="Gene3D" id="1.10.340.70">
    <property type="match status" value="1"/>
</dbReference>
<name>A0A9Q1E7X3_SYNKA</name>
<dbReference type="Proteomes" id="UP001152622">
    <property type="component" value="Chromosome 22"/>
</dbReference>
<sequence length="669" mass="76358">MGNTGVPTPRMDWDSTNLPDAWRKFRQHIELMFSGPLPAKEEEEKSSYLLLWIGEKGRDIVNTWTLTADQRKVLTTYYDSFEAYVMPKAKPIFALYKFHEEMQGESESFDQFVTELKLLVKDCNYPNSDEMCSLQLKPSATPVVCPPRRIPYALRSRLKEELDEMERMDIIQKVTEPTEWVDALVVVEKPKTGKTHPLNKAIQRPHYPLPTLDDVTPRLAGAQYFSVLDARSGYWTIKLSQESSMLTTFNTVFGRYRFKRLPFGIMSAQDEFQRRIDGTYEGLSGVAVIVDDILVYGRSKEEHDASLCAMLERIRERGIKLNKEKSVICVPEVSYFGHRLTREGIRPDPNKVKAIKEMELETILGMVTYLSRFAPKLSEATAPLHQLLKFDHTKDVKLQVDASTCSLGAVLLQEEKPVAYASKTLNGTKQNYAQIKKELYAVLFGCRRFHQYLYGQQVTIESDHKPLEAIMRKPLAAAPPRLRRMILQLQRYDITIAHNPGKDIPVADTRSRKPIECRDESLSEGMDSQIHTVVSNVAVSDRKMAEIRAATAQDEQLSVLRQVILSGWPESNKQCPPAVADYWNHREEISEIDGILLKGEKIIVPHSLRAGMLSHTHRALGHGKMQTAGERLFWPGMGKQIEALIGSCSICLERRKCNRLQRTIATYYH</sequence>
<protein>
    <recommendedName>
        <fullName evidence="9">Gypsy retrotransposon integrase-like protein 1</fullName>
        <ecNumber evidence="2">3.1.26.4</ecNumber>
    </recommendedName>
</protein>
<dbReference type="Gene3D" id="3.10.10.10">
    <property type="entry name" value="HIV Type 1 Reverse Transcriptase, subunit A, domain 1"/>
    <property type="match status" value="1"/>
</dbReference>
<evidence type="ECO:0000259" key="12">
    <source>
        <dbReference type="Pfam" id="PF17921"/>
    </source>
</evidence>
<dbReference type="GO" id="GO:0003964">
    <property type="term" value="F:RNA-directed DNA polymerase activity"/>
    <property type="evidence" value="ECO:0007669"/>
    <property type="project" value="UniProtKB-KW"/>
</dbReference>
<proteinExistence type="inferred from homology"/>
<feature type="domain" description="Reverse transcriptase" evidence="10">
    <location>
        <begin position="198"/>
        <end position="340"/>
    </location>
</feature>
<dbReference type="InterPro" id="IPR041373">
    <property type="entry name" value="RT_RNaseH"/>
</dbReference>
<evidence type="ECO:0000313" key="14">
    <source>
        <dbReference type="Proteomes" id="UP001152622"/>
    </source>
</evidence>
<keyword evidence="3" id="KW-0808">Transferase</keyword>
<dbReference type="SUPFAM" id="SSF56672">
    <property type="entry name" value="DNA/RNA polymerases"/>
    <property type="match status" value="1"/>
</dbReference>
<evidence type="ECO:0000256" key="8">
    <source>
        <dbReference type="ARBA" id="ARBA00022918"/>
    </source>
</evidence>
<dbReference type="Gene3D" id="3.10.20.370">
    <property type="match status" value="1"/>
</dbReference>
<dbReference type="AlphaFoldDB" id="A0A9Q1E7X3"/>
<dbReference type="Pfam" id="PF17921">
    <property type="entry name" value="Integrase_H2C2"/>
    <property type="match status" value="1"/>
</dbReference>
<evidence type="ECO:0000256" key="7">
    <source>
        <dbReference type="ARBA" id="ARBA00022801"/>
    </source>
</evidence>
<dbReference type="EC" id="3.1.26.4" evidence="2"/>
<comment type="similarity">
    <text evidence="1">Belongs to the beta type-B retroviral polymerase family. HERV class-II K(HML-2) pol subfamily.</text>
</comment>
<feature type="domain" description="Integrase zinc-binding" evidence="12">
    <location>
        <begin position="604"/>
        <end position="655"/>
    </location>
</feature>
<keyword evidence="6" id="KW-0255">Endonuclease</keyword>
<evidence type="ECO:0000259" key="11">
    <source>
        <dbReference type="Pfam" id="PF17917"/>
    </source>
</evidence>
<dbReference type="Pfam" id="PF17917">
    <property type="entry name" value="RT_RNaseH"/>
    <property type="match status" value="1"/>
</dbReference>
<keyword evidence="5" id="KW-0540">Nuclease</keyword>